<proteinExistence type="predicted"/>
<keyword evidence="1" id="KW-0812">Transmembrane</keyword>
<comment type="caution">
    <text evidence="2">The sequence shown here is derived from an EMBL/GenBank/DDBJ whole genome shotgun (WGS) entry which is preliminary data.</text>
</comment>
<evidence type="ECO:0000313" key="2">
    <source>
        <dbReference type="EMBL" id="RKE43261.1"/>
    </source>
</evidence>
<protein>
    <recommendedName>
        <fullName evidence="4">Integral membrane protein</fullName>
    </recommendedName>
</protein>
<keyword evidence="1" id="KW-0472">Membrane</keyword>
<keyword evidence="3" id="KW-1185">Reference proteome</keyword>
<reference evidence="2 3" key="1">
    <citation type="submission" date="2018-09" db="EMBL/GenBank/DDBJ databases">
        <title>Genomic Encyclopedia of Type Strains, Phase III (KMG-III): the genomes of soil and plant-associated and newly described type strains.</title>
        <authorList>
            <person name="Whitman W."/>
        </authorList>
    </citation>
    <scope>NUCLEOTIDE SEQUENCE [LARGE SCALE GENOMIC DNA]</scope>
    <source>
        <strain evidence="2 3">CECT 7938</strain>
    </source>
</reference>
<evidence type="ECO:0000256" key="1">
    <source>
        <dbReference type="SAM" id="Phobius"/>
    </source>
</evidence>
<dbReference type="AlphaFoldDB" id="A0A420AFT6"/>
<name>A0A420AFT6_SPHD1</name>
<dbReference type="RefSeq" id="WP_120261663.1">
    <property type="nucleotide sequence ID" value="NZ_RAPY01000007.1"/>
</dbReference>
<feature type="transmembrane region" description="Helical" evidence="1">
    <location>
        <begin position="90"/>
        <end position="110"/>
    </location>
</feature>
<keyword evidence="1" id="KW-1133">Transmembrane helix</keyword>
<accession>A0A420AFT6</accession>
<sequence>MNFNILSYAIYGLLTCYIILWVGRLFHKNGRIFILSLFKNNIALTDTTNNLLLMGYYLLNIGYAVIQFSYWKQIQTFEDLISSIALKTGTLLFVLVCMHYSNMLGIYFFAKKTNSFTIKS</sequence>
<feature type="transmembrane region" description="Helical" evidence="1">
    <location>
        <begin position="47"/>
        <end position="70"/>
    </location>
</feature>
<evidence type="ECO:0008006" key="4">
    <source>
        <dbReference type="Google" id="ProtNLM"/>
    </source>
</evidence>
<evidence type="ECO:0000313" key="3">
    <source>
        <dbReference type="Proteomes" id="UP000286246"/>
    </source>
</evidence>
<dbReference type="Proteomes" id="UP000286246">
    <property type="component" value="Unassembled WGS sequence"/>
</dbReference>
<feature type="transmembrane region" description="Helical" evidence="1">
    <location>
        <begin position="6"/>
        <end position="26"/>
    </location>
</feature>
<organism evidence="2 3">
    <name type="scientific">Sphingobacterium detergens</name>
    <dbReference type="NCBI Taxonomy" id="1145106"/>
    <lineage>
        <taxon>Bacteria</taxon>
        <taxon>Pseudomonadati</taxon>
        <taxon>Bacteroidota</taxon>
        <taxon>Sphingobacteriia</taxon>
        <taxon>Sphingobacteriales</taxon>
        <taxon>Sphingobacteriaceae</taxon>
        <taxon>Sphingobacterium</taxon>
    </lineage>
</organism>
<gene>
    <name evidence="2" type="ORF">DFQ12_5045</name>
</gene>
<dbReference type="OrthoDB" id="193443at2"/>
<dbReference type="EMBL" id="RAPY01000007">
    <property type="protein sequence ID" value="RKE43261.1"/>
    <property type="molecule type" value="Genomic_DNA"/>
</dbReference>